<dbReference type="GO" id="GO:0030288">
    <property type="term" value="C:outer membrane-bounded periplasmic space"/>
    <property type="evidence" value="ECO:0007669"/>
    <property type="project" value="UniProtKB-ARBA"/>
</dbReference>
<name>A0A3S0YLT4_9GAMM</name>
<dbReference type="Gene3D" id="3.10.105.10">
    <property type="entry name" value="Dipeptide-binding Protein, Domain 3"/>
    <property type="match status" value="1"/>
</dbReference>
<dbReference type="Proteomes" id="UP000287336">
    <property type="component" value="Unassembled WGS sequence"/>
</dbReference>
<dbReference type="InterPro" id="IPR030678">
    <property type="entry name" value="Peptide/Ni-bd"/>
</dbReference>
<dbReference type="GO" id="GO:0043190">
    <property type="term" value="C:ATP-binding cassette (ABC) transporter complex"/>
    <property type="evidence" value="ECO:0007669"/>
    <property type="project" value="InterPro"/>
</dbReference>
<comment type="caution">
    <text evidence="6">The sequence shown here is derived from an EMBL/GenBank/DDBJ whole genome shotgun (WGS) entry which is preliminary data.</text>
</comment>
<evidence type="ECO:0000256" key="1">
    <source>
        <dbReference type="ARBA" id="ARBA00005695"/>
    </source>
</evidence>
<dbReference type="PANTHER" id="PTHR30290:SF9">
    <property type="entry name" value="OLIGOPEPTIDE-BINDING PROTEIN APPA"/>
    <property type="match status" value="1"/>
</dbReference>
<evidence type="ECO:0000256" key="2">
    <source>
        <dbReference type="ARBA" id="ARBA00022448"/>
    </source>
</evidence>
<evidence type="ECO:0000256" key="4">
    <source>
        <dbReference type="SAM" id="SignalP"/>
    </source>
</evidence>
<dbReference type="InterPro" id="IPR039424">
    <property type="entry name" value="SBP_5"/>
</dbReference>
<dbReference type="OrthoDB" id="9801912at2"/>
<dbReference type="PANTHER" id="PTHR30290">
    <property type="entry name" value="PERIPLASMIC BINDING COMPONENT OF ABC TRANSPORTER"/>
    <property type="match status" value="1"/>
</dbReference>
<dbReference type="SUPFAM" id="SSF53850">
    <property type="entry name" value="Periplasmic binding protein-like II"/>
    <property type="match status" value="1"/>
</dbReference>
<dbReference type="Pfam" id="PF00496">
    <property type="entry name" value="SBP_bac_5"/>
    <property type="match status" value="1"/>
</dbReference>
<evidence type="ECO:0000256" key="3">
    <source>
        <dbReference type="ARBA" id="ARBA00022729"/>
    </source>
</evidence>
<keyword evidence="3 4" id="KW-0732">Signal</keyword>
<feature type="signal peptide" evidence="4">
    <location>
        <begin position="1"/>
        <end position="22"/>
    </location>
</feature>
<dbReference type="AlphaFoldDB" id="A0A3S0YLT4"/>
<protein>
    <submittedName>
        <fullName evidence="6">ABC transporter substrate-binding protein</fullName>
    </submittedName>
</protein>
<dbReference type="PIRSF" id="PIRSF002741">
    <property type="entry name" value="MppA"/>
    <property type="match status" value="1"/>
</dbReference>
<dbReference type="InterPro" id="IPR000914">
    <property type="entry name" value="SBP_5_dom"/>
</dbReference>
<dbReference type="GO" id="GO:0015833">
    <property type="term" value="P:peptide transport"/>
    <property type="evidence" value="ECO:0007669"/>
    <property type="project" value="TreeGrafter"/>
</dbReference>
<accession>A0A3S0YLT4</accession>
<keyword evidence="7" id="KW-1185">Reference proteome</keyword>
<proteinExistence type="inferred from homology"/>
<dbReference type="EMBL" id="RZHG01000007">
    <property type="protein sequence ID" value="RUR33485.1"/>
    <property type="molecule type" value="Genomic_DNA"/>
</dbReference>
<comment type="similarity">
    <text evidence="1">Belongs to the bacterial solute-binding protein 5 family.</text>
</comment>
<evidence type="ECO:0000259" key="5">
    <source>
        <dbReference type="Pfam" id="PF00496"/>
    </source>
</evidence>
<evidence type="ECO:0000313" key="7">
    <source>
        <dbReference type="Proteomes" id="UP000287336"/>
    </source>
</evidence>
<dbReference type="GO" id="GO:1904680">
    <property type="term" value="F:peptide transmembrane transporter activity"/>
    <property type="evidence" value="ECO:0007669"/>
    <property type="project" value="TreeGrafter"/>
</dbReference>
<keyword evidence="2" id="KW-0813">Transport</keyword>
<reference evidence="6 7" key="1">
    <citation type="submission" date="2018-12" db="EMBL/GenBank/DDBJ databases">
        <title>three novel Halomonas strain isolated from plants.</title>
        <authorList>
            <person name="Sun C."/>
        </authorList>
    </citation>
    <scope>NUCLEOTIDE SEQUENCE [LARGE SCALE GENOMIC DNA]</scope>
    <source>
        <strain evidence="6 7">DSM 19434</strain>
    </source>
</reference>
<gene>
    <name evidence="6" type="ORF">ELY33_03770</name>
</gene>
<feature type="chain" id="PRO_5018783775" evidence="4">
    <location>
        <begin position="23"/>
        <end position="526"/>
    </location>
</feature>
<organism evidence="6 7">
    <name type="scientific">Vreelandella andesensis</name>
    <dbReference type="NCBI Taxonomy" id="447567"/>
    <lineage>
        <taxon>Bacteria</taxon>
        <taxon>Pseudomonadati</taxon>
        <taxon>Pseudomonadota</taxon>
        <taxon>Gammaproteobacteria</taxon>
        <taxon>Oceanospirillales</taxon>
        <taxon>Halomonadaceae</taxon>
        <taxon>Vreelandella</taxon>
    </lineage>
</organism>
<dbReference type="RefSeq" id="WP_126944157.1">
    <property type="nucleotide sequence ID" value="NZ_RZHG01000007.1"/>
</dbReference>
<feature type="domain" description="Solute-binding protein family 5" evidence="5">
    <location>
        <begin position="65"/>
        <end position="425"/>
    </location>
</feature>
<dbReference type="Gene3D" id="3.40.190.10">
    <property type="entry name" value="Periplasmic binding protein-like II"/>
    <property type="match status" value="1"/>
</dbReference>
<sequence length="526" mass="57489">MRRIFLLGLAATCIAFSSPALSKEQLILAIGGEPEQGFDPLLGWGQYGSPLFQSTLLTRGRDLTPEAGLATAWTLSADRLTWTLTLRDDARFSDGTPLTAEDVAYTFNAAKQAGGRADLSALNKANVLDNTTVELTLSVPRITFLDQLMTLGIVPNASRTHGYREGYGRQPLGSGPYRLIEWQEGEQLIVERNPYFHGPLPTFERLVFLFTTEASTLSAAHAGQLDLAAVPPALATNLPSHMKRIVMESVDNRGILFPMQPVTGELASSGAPIGNNVTADRAIRQAINLALDRSTLVNVALNGFGRPAFGPADGMPWSLDDEAFASPDSERANAILDAAGWKRRNDGLRYKNDQPARFRLTYPASDTTRQLLAQVSAEMVRPLGIEMQPTSRHWDEIQREALHQDAIVFGFGSHSPQEVYYLFHSQHAGFGFYNSGLYSNATVDSHLEAAQAASGAEDANHHWQAAQWDGNTGYGFRGDASWAWMVNLAHVYAANTCLDLGELGVAPHGHGWPITANLLEWRWTCD</sequence>
<evidence type="ECO:0000313" key="6">
    <source>
        <dbReference type="EMBL" id="RUR33485.1"/>
    </source>
</evidence>
<dbReference type="CDD" id="cd08518">
    <property type="entry name" value="PBP2_NikA_DppA_OppA_like_19"/>
    <property type="match status" value="1"/>
</dbReference>